<evidence type="ECO:0000256" key="9">
    <source>
        <dbReference type="ARBA" id="ARBA00023180"/>
    </source>
</evidence>
<comment type="similarity">
    <text evidence="2">Belongs to the multicopper oxidase family.</text>
</comment>
<dbReference type="PIRSF" id="PIRSF000354">
    <property type="entry name" value="Factors_V_VIII"/>
    <property type="match status" value="1"/>
</dbReference>
<evidence type="ECO:0000256" key="10">
    <source>
        <dbReference type="PIRSR" id="PIRSR000354-1"/>
    </source>
</evidence>
<reference evidence="13" key="3">
    <citation type="submission" date="2025-09" db="UniProtKB">
        <authorList>
            <consortium name="Ensembl"/>
        </authorList>
    </citation>
    <scope>IDENTIFICATION</scope>
</reference>
<feature type="disulfide bond" evidence="10">
    <location>
        <begin position="1032"/>
        <end position="1182"/>
    </location>
</feature>
<keyword evidence="9" id="KW-0325">Glycoprotein</keyword>
<dbReference type="GO" id="GO:0016491">
    <property type="term" value="F:oxidoreductase activity"/>
    <property type="evidence" value="ECO:0007669"/>
    <property type="project" value="InterPro"/>
</dbReference>
<dbReference type="Ensembl" id="ENSOMYT00000047592.2">
    <property type="protein sequence ID" value="ENSOMYP00000043672.2"/>
    <property type="gene ID" value="ENSOMYG00000020054.2"/>
</dbReference>
<evidence type="ECO:0000256" key="3">
    <source>
        <dbReference type="ARBA" id="ARBA00022525"/>
    </source>
</evidence>
<dbReference type="PANTHER" id="PTHR46806">
    <property type="entry name" value="F5/8 TYPE C DOMAIN-CONTAINING PROTEIN"/>
    <property type="match status" value="1"/>
</dbReference>
<dbReference type="GO" id="GO:0005576">
    <property type="term" value="C:extracellular region"/>
    <property type="evidence" value="ECO:0007669"/>
    <property type="project" value="UniProtKB-SubCell"/>
</dbReference>
<feature type="compositionally biased region" description="Gly residues" evidence="11">
    <location>
        <begin position="572"/>
        <end position="582"/>
    </location>
</feature>
<keyword evidence="5" id="KW-0732">Signal</keyword>
<evidence type="ECO:0000256" key="5">
    <source>
        <dbReference type="ARBA" id="ARBA00022729"/>
    </source>
</evidence>
<dbReference type="GO" id="GO:0005886">
    <property type="term" value="C:plasma membrane"/>
    <property type="evidence" value="ECO:0007669"/>
    <property type="project" value="TreeGrafter"/>
</dbReference>
<dbReference type="PANTHER" id="PTHR46806:SF7">
    <property type="entry name" value="COAGULATION FACTOR VIII"/>
    <property type="match status" value="1"/>
</dbReference>
<name>A0A8C7QYW3_ONCMY</name>
<dbReference type="InterPro" id="IPR011706">
    <property type="entry name" value="Cu-oxidase_C"/>
</dbReference>
<dbReference type="GO" id="GO:0038023">
    <property type="term" value="F:signaling receptor activity"/>
    <property type="evidence" value="ECO:0007669"/>
    <property type="project" value="TreeGrafter"/>
</dbReference>
<reference evidence="13" key="1">
    <citation type="submission" date="2020-07" db="EMBL/GenBank/DDBJ databases">
        <title>A long reads based de novo assembly of the rainbow trout Arlee double haploid line genome.</title>
        <authorList>
            <person name="Gao G."/>
            <person name="Palti Y."/>
        </authorList>
    </citation>
    <scope>NUCLEOTIDE SEQUENCE [LARGE SCALE GENOMIC DNA]</scope>
</reference>
<dbReference type="SMART" id="SM00231">
    <property type="entry name" value="FA58C"/>
    <property type="match status" value="2"/>
</dbReference>
<dbReference type="InterPro" id="IPR000421">
    <property type="entry name" value="FA58C"/>
</dbReference>
<keyword evidence="14" id="KW-1185">Reference proteome</keyword>
<accession>A0A8C7QYW3</accession>
<dbReference type="PROSITE" id="PS01285">
    <property type="entry name" value="FA58C_1"/>
    <property type="match status" value="2"/>
</dbReference>
<comment type="subcellular location">
    <subcellularLocation>
        <location evidence="1">Secreted</location>
    </subcellularLocation>
</comment>
<dbReference type="PROSITE" id="PS01286">
    <property type="entry name" value="FA58C_2"/>
    <property type="match status" value="1"/>
</dbReference>
<feature type="domain" description="F5/8 type C" evidence="12">
    <location>
        <begin position="1187"/>
        <end position="1341"/>
    </location>
</feature>
<dbReference type="GO" id="GO:0005507">
    <property type="term" value="F:copper ion binding"/>
    <property type="evidence" value="ECO:0007669"/>
    <property type="project" value="InterPro"/>
</dbReference>
<feature type="domain" description="F5/8 type C" evidence="12">
    <location>
        <begin position="1032"/>
        <end position="1182"/>
    </location>
</feature>
<dbReference type="SUPFAM" id="SSF49785">
    <property type="entry name" value="Galactose-binding domain-like"/>
    <property type="match status" value="2"/>
</dbReference>
<dbReference type="PROSITE" id="PS50022">
    <property type="entry name" value="FA58C_3"/>
    <property type="match status" value="2"/>
</dbReference>
<organism evidence="13 14">
    <name type="scientific">Oncorhynchus mykiss</name>
    <name type="common">Rainbow trout</name>
    <name type="synonym">Salmo gairdneri</name>
    <dbReference type="NCBI Taxonomy" id="8022"/>
    <lineage>
        <taxon>Eukaryota</taxon>
        <taxon>Metazoa</taxon>
        <taxon>Chordata</taxon>
        <taxon>Craniata</taxon>
        <taxon>Vertebrata</taxon>
        <taxon>Euteleostomi</taxon>
        <taxon>Actinopterygii</taxon>
        <taxon>Neopterygii</taxon>
        <taxon>Teleostei</taxon>
        <taxon>Protacanthopterygii</taxon>
        <taxon>Salmoniformes</taxon>
        <taxon>Salmonidae</taxon>
        <taxon>Salmoninae</taxon>
        <taxon>Oncorhynchus</taxon>
    </lineage>
</organism>
<dbReference type="Pfam" id="PF07731">
    <property type="entry name" value="Cu-oxidase_2"/>
    <property type="match status" value="1"/>
</dbReference>
<dbReference type="PROSITE" id="PS00079">
    <property type="entry name" value="MULTICOPPER_OXIDASE1"/>
    <property type="match status" value="1"/>
</dbReference>
<dbReference type="Pfam" id="PF07732">
    <property type="entry name" value="Cu-oxidase_3"/>
    <property type="match status" value="1"/>
</dbReference>
<keyword evidence="3" id="KW-0964">Secreted</keyword>
<evidence type="ECO:0000256" key="1">
    <source>
        <dbReference type="ARBA" id="ARBA00004613"/>
    </source>
</evidence>
<evidence type="ECO:0000256" key="7">
    <source>
        <dbReference type="ARBA" id="ARBA00022837"/>
    </source>
</evidence>
<evidence type="ECO:0000313" key="14">
    <source>
        <dbReference type="Proteomes" id="UP000694395"/>
    </source>
</evidence>
<dbReference type="InterPro" id="IPR008979">
    <property type="entry name" value="Galactose-bd-like_sf"/>
</dbReference>
<dbReference type="FunFam" id="2.60.40.420:FF:000028">
    <property type="entry name" value="Ceruloplasmin"/>
    <property type="match status" value="1"/>
</dbReference>
<evidence type="ECO:0000256" key="8">
    <source>
        <dbReference type="ARBA" id="ARBA00023157"/>
    </source>
</evidence>
<dbReference type="InterPro" id="IPR011707">
    <property type="entry name" value="Cu-oxidase-like_N"/>
</dbReference>
<evidence type="ECO:0000256" key="2">
    <source>
        <dbReference type="ARBA" id="ARBA00010609"/>
    </source>
</evidence>
<reference evidence="13" key="2">
    <citation type="submission" date="2025-08" db="UniProtKB">
        <authorList>
            <consortium name="Ensembl"/>
        </authorList>
    </citation>
    <scope>IDENTIFICATION</scope>
</reference>
<feature type="region of interest" description="Disordered" evidence="11">
    <location>
        <begin position="563"/>
        <end position="603"/>
    </location>
</feature>
<evidence type="ECO:0000256" key="11">
    <source>
        <dbReference type="SAM" id="MobiDB-lite"/>
    </source>
</evidence>
<dbReference type="CDD" id="cd00057">
    <property type="entry name" value="FA58C"/>
    <property type="match status" value="2"/>
</dbReference>
<sequence>MCQGRDHVFWHLIGMETSPEIHSIQFQDHTLQVMAHRKVTVEMTPMTFTTAEMKPSTQGKFLISCQIQANSHGKMGMSAVFEVEDCPEPVTVPGPDVRRVQQSENEEDYEYGDDMFELFVFKPVKSRAVGRSRGGKNKVWVHYIAAEEISWDYPASSILSVSLGPHQLGHEYKKVVYVEYTDQTFTKRKSPVKRLLGPLLRGQVDEHFQIVFKNLASRPFNMYPTGLTRISPLRKTENEGEKDLRSLAVPPNGTYGYVWKLTAEDGPLEGDPQCLTRLYQSTINPERDLATGLIGPLLICKKDSMDTRGRLVGPDKVKQLMFAVFDENKSWYINDNIQKYSKDPSMVNPTDPDFYNSNVIYNVNGIMFNEQRVQVCKDDVTFWHLSNVGTQSDFLSVYFTGNPFMKDNVYESVLTLFPMSGETVTMESQLIGEWEISAFDSRLKSRGMSARYSVLSCNIELLVDNEDVEYGLEDVLPDYVDHFFKPRSLHPQPQNRTVAVRVCRKQPGDHGSDNNVTFKAGDQRSICEVRYVTVSSADEEANLLSQGGIPTDVLEQLEKDGEWKASENQEGGDLGGEQGGNGRQRRQAELEGGENGERNKLVDNCEEEKVEVLDQLKVEEQKAGDVHPLSNNTHTELDTPLLDLLDLDFSNVSNDNKTAPRNAVSLEYDDYSEEDTGTAYIGTEDNLDLRTTDGQYRSYYIAAQEITWDYGIRKPHQLIKTRERRRGMRKFLAEYKKVVFRAFSDRDFQIPVTRGELQEHLGLMGPIIKAEVNDLLTVTFKNMASRPYSLHLHGVYDKSQGDGQSSGAGVAGVPGEAVQPGEVRVYTWRITRKQGPTAAEFDCKAGAYYSTQNKEKDLHSGLIGPLVICKPGTLHPQLNLQPNLQEYALLFHTFDETKSWYLDENIRRYCTPPCQAQKDDPWFQLSNKFAAINGYVAETLPGLMVAQHQQVRWHLLNVGGDGEYHTAHFHGLPFSIHKEQEHRMGVYNLYPGVFGTVEMRPATVGTWMVECTVGEHQLAGMRAKLLVYNPRCIQPLGLRSGRIDDSQITASDHIGNWEARLARLELSGSVNAWMGADQKSWIQVDLQRPTLIHGIQTQGARASLGLKDYFIMYFTLSYSLDQETWTNYRGNSTTPTYIFNGNLDGSKVKENHLSPPILGRYIRLQPVTIQRNPALRMELLGCDVNSCSFPLGLQRRLVPDSSFRASSFLQTWRLSWGPALARLHQDGSANAWRPKANNPHEWLQVDFLVIKRITGVITQGAWSILTQMMVTEFSVTISDNGNSWSNVVNEGTQREKMFLGNIEPDEEMLNLFDPPLFARFIRIHPRGWLNDIALRLEFMGCDTQQRH</sequence>
<evidence type="ECO:0000256" key="6">
    <source>
        <dbReference type="ARBA" id="ARBA00022737"/>
    </source>
</evidence>
<dbReference type="InterPro" id="IPR008972">
    <property type="entry name" value="Cupredoxin"/>
</dbReference>
<dbReference type="FunFam" id="2.60.120.260:FF:000002">
    <property type="entry name" value="Coagulation factor VIII"/>
    <property type="match status" value="2"/>
</dbReference>
<keyword evidence="6" id="KW-0677">Repeat</keyword>
<evidence type="ECO:0000313" key="13">
    <source>
        <dbReference type="Ensembl" id="ENSOMYP00000043672.2"/>
    </source>
</evidence>
<protein>
    <submittedName>
        <fullName evidence="13">Coagulation factor VIII, procoagulant component</fullName>
    </submittedName>
</protein>
<dbReference type="Gene3D" id="2.60.40.420">
    <property type="entry name" value="Cupredoxins - blue copper proteins"/>
    <property type="match status" value="4"/>
</dbReference>
<evidence type="ECO:0000256" key="4">
    <source>
        <dbReference type="ARBA" id="ARBA00022723"/>
    </source>
</evidence>
<dbReference type="InterPro" id="IPR050633">
    <property type="entry name" value="Neuropilin_MCO_CoagFactor"/>
</dbReference>
<dbReference type="InterPro" id="IPR033138">
    <property type="entry name" value="Cu_oxidase_CS"/>
</dbReference>
<proteinExistence type="inferred from homology"/>
<evidence type="ECO:0000259" key="12">
    <source>
        <dbReference type="PROSITE" id="PS50022"/>
    </source>
</evidence>
<keyword evidence="8 10" id="KW-1015">Disulfide bond</keyword>
<feature type="disulfide bond" evidence="10">
    <location>
        <begin position="843"/>
        <end position="869"/>
    </location>
</feature>
<feature type="disulfide bond" evidence="10">
    <location>
        <begin position="910"/>
        <end position="914"/>
    </location>
</feature>
<keyword evidence="4" id="KW-0479">Metal-binding</keyword>
<dbReference type="Pfam" id="PF00754">
    <property type="entry name" value="F5_F8_type_C"/>
    <property type="match status" value="2"/>
</dbReference>
<dbReference type="SUPFAM" id="SSF49503">
    <property type="entry name" value="Cupredoxins"/>
    <property type="match status" value="5"/>
</dbReference>
<dbReference type="Gene3D" id="2.60.120.260">
    <property type="entry name" value="Galactose-binding domain-like"/>
    <property type="match status" value="2"/>
</dbReference>
<keyword evidence="7" id="KW-0106">Calcium</keyword>
<dbReference type="GeneTree" id="ENSGT00940000157994"/>
<dbReference type="InterPro" id="IPR024715">
    <property type="entry name" value="Factor_5/8-like"/>
</dbReference>
<dbReference type="Proteomes" id="UP000694395">
    <property type="component" value="Chromosome 31"/>
</dbReference>